<dbReference type="InterPro" id="IPR008030">
    <property type="entry name" value="NmrA-like"/>
</dbReference>
<dbReference type="PANTHER" id="PTHR43349:SF4">
    <property type="entry name" value="PINORESINOL REDUCTASE 1-RELATED"/>
    <property type="match status" value="1"/>
</dbReference>
<dbReference type="InterPro" id="IPR050608">
    <property type="entry name" value="NmrA-type/Isoflavone_red_sf"/>
</dbReference>
<proteinExistence type="evidence at transcript level"/>
<evidence type="ECO:0000256" key="1">
    <source>
        <dbReference type="ARBA" id="ARBA00005725"/>
    </source>
</evidence>
<dbReference type="GO" id="GO:0010283">
    <property type="term" value="F:pinoresinol reductase activity"/>
    <property type="evidence" value="ECO:0007669"/>
    <property type="project" value="UniProtKB-ARBA"/>
</dbReference>
<accession>A0A7U3W0P3</accession>
<dbReference type="EMBL" id="MT725695">
    <property type="protein sequence ID" value="QQM18965.1"/>
    <property type="molecule type" value="mRNA"/>
</dbReference>
<feature type="domain" description="NmrA-like" evidence="2">
    <location>
        <begin position="3"/>
        <end position="223"/>
    </location>
</feature>
<evidence type="ECO:0000313" key="3">
    <source>
        <dbReference type="EMBL" id="QQM18965.1"/>
    </source>
</evidence>
<organism evidence="3">
    <name type="scientific">Kadsura heteroclita</name>
    <dbReference type="NCBI Taxonomy" id="124781"/>
    <lineage>
        <taxon>Eukaryota</taxon>
        <taxon>Viridiplantae</taxon>
        <taxon>Streptophyta</taxon>
        <taxon>Embryophyta</taxon>
        <taxon>Tracheophyta</taxon>
        <taxon>Spermatophyta</taxon>
        <taxon>Magnoliopsida</taxon>
        <taxon>Austrobaileyales</taxon>
        <taxon>Schisandraceae</taxon>
        <taxon>Kadsura</taxon>
    </lineage>
</organism>
<dbReference type="GO" id="GO:0044550">
    <property type="term" value="P:secondary metabolite biosynthetic process"/>
    <property type="evidence" value="ECO:0007669"/>
    <property type="project" value="UniProtKB-ARBA"/>
</dbReference>
<protein>
    <submittedName>
        <fullName evidence="3">Pinoresinol lariciresinol reductase 2</fullName>
    </submittedName>
</protein>
<name>A0A7U3W0P3_9MAGN</name>
<evidence type="ECO:0000259" key="2">
    <source>
        <dbReference type="Pfam" id="PF05368"/>
    </source>
</evidence>
<comment type="similarity">
    <text evidence="1">Belongs to the NmrA-type oxidoreductase family. Isoflavone reductase subfamily.</text>
</comment>
<dbReference type="PANTHER" id="PTHR43349">
    <property type="entry name" value="PINORESINOL REDUCTASE-RELATED"/>
    <property type="match status" value="1"/>
</dbReference>
<dbReference type="Gene3D" id="3.90.25.10">
    <property type="entry name" value="UDP-galactose 4-epimerase, domain 1"/>
    <property type="match status" value="1"/>
</dbReference>
<dbReference type="SUPFAM" id="SSF51735">
    <property type="entry name" value="NAD(P)-binding Rossmann-fold domains"/>
    <property type="match status" value="1"/>
</dbReference>
<dbReference type="Pfam" id="PF05368">
    <property type="entry name" value="NmrA"/>
    <property type="match status" value="1"/>
</dbReference>
<dbReference type="InterPro" id="IPR036291">
    <property type="entry name" value="NAD(P)-bd_dom_sf"/>
</dbReference>
<sequence>MAENQLLLQLKLVQAIKEVGTVKRFLPSEYGMDPDMMEHAIHPGSIVFQEKRRVRRAIEEAGIPHTFMVANCFAGYFLSGLAQLGRFWPPKEDVHIYGDGNAKVVWMVEKDIGTYVINAVDDPRTLNRTIHMRPPKNVFSQLEVVNIWEKLSNKTLKKVYITEKQWLQQIDDNKDHGMEYQSAVSIFYHIFFKGDTMSFSINQDNEASMLYPHIQYTDVESYLSDFVWA</sequence>
<reference evidence="3" key="1">
    <citation type="journal article" date="2020" name="Not Bot Hort Agrobot Cluj">
        <title>Transcriptome analysis to identify genes involved in lignan, sesquiterpenoid and triterpenoid biosynthesis in medicinal plant Kadsura heteroclita.</title>
        <authorList>
            <person name="Zhang X."/>
            <person name="Li C."/>
            <person name="Chio C."/>
            <person name="Kameshwar A.K.S."/>
            <person name="Ma T."/>
            <person name="Qin W."/>
        </authorList>
    </citation>
    <scope>NUCLEOTIDE SEQUENCE</scope>
</reference>
<dbReference type="Gene3D" id="3.40.50.720">
    <property type="entry name" value="NAD(P)-binding Rossmann-like Domain"/>
    <property type="match status" value="1"/>
</dbReference>
<dbReference type="AlphaFoldDB" id="A0A7U3W0P3"/>